<feature type="region of interest" description="Disordered" evidence="1">
    <location>
        <begin position="1"/>
        <end position="26"/>
    </location>
</feature>
<feature type="compositionally biased region" description="Basic and acidic residues" evidence="1">
    <location>
        <begin position="9"/>
        <end position="18"/>
    </location>
</feature>
<reference evidence="2 3" key="1">
    <citation type="submission" date="2024-02" db="EMBL/GenBank/DDBJ databases">
        <title>A draft genome for the cacao thread blight pathogen Marasmius crinis-equi.</title>
        <authorList>
            <person name="Cohen S.P."/>
            <person name="Baruah I.K."/>
            <person name="Amoako-Attah I."/>
            <person name="Bukari Y."/>
            <person name="Meinhardt L.W."/>
            <person name="Bailey B.A."/>
        </authorList>
    </citation>
    <scope>NUCLEOTIDE SEQUENCE [LARGE SCALE GENOMIC DNA]</scope>
    <source>
        <strain evidence="2 3">GH-76</strain>
    </source>
</reference>
<proteinExistence type="predicted"/>
<dbReference type="EMBL" id="JBAHYK010002310">
    <property type="protein sequence ID" value="KAL0565343.1"/>
    <property type="molecule type" value="Genomic_DNA"/>
</dbReference>
<accession>A0ABR3ER41</accession>
<gene>
    <name evidence="2" type="ORF">V5O48_016680</name>
</gene>
<comment type="caution">
    <text evidence="2">The sequence shown here is derived from an EMBL/GenBank/DDBJ whole genome shotgun (WGS) entry which is preliminary data.</text>
</comment>
<sequence>MWKAPKTPNFDKEAREAVDADGLPSLQPTGKKGRVVFDGLKSVYMRNAGKVVEVFQTMDATKLTYRSGVTIAITSPSLGLVTAFSTGAKHKIDKEAMLLEKTAIYVSVSLGAEESVSTQIQTLRKGLLGAVNSGEGGDLGKVFKHVVKGEIPLLVTAESMDIIATIIKLKGEVESALTNNSKKICVTLVGAKEAHLLASEIAEAGVGVIMAPVRLFPRTWESLRILPGPLILEKTVVSTLMKHNVTVAIASDTSQTWTMRNTRWDVA</sequence>
<protein>
    <submittedName>
        <fullName evidence="2">Uncharacterized protein</fullName>
    </submittedName>
</protein>
<organism evidence="2 3">
    <name type="scientific">Marasmius crinis-equi</name>
    <dbReference type="NCBI Taxonomy" id="585013"/>
    <lineage>
        <taxon>Eukaryota</taxon>
        <taxon>Fungi</taxon>
        <taxon>Dikarya</taxon>
        <taxon>Basidiomycota</taxon>
        <taxon>Agaricomycotina</taxon>
        <taxon>Agaricomycetes</taxon>
        <taxon>Agaricomycetidae</taxon>
        <taxon>Agaricales</taxon>
        <taxon>Marasmiineae</taxon>
        <taxon>Marasmiaceae</taxon>
        <taxon>Marasmius</taxon>
    </lineage>
</organism>
<evidence type="ECO:0000313" key="3">
    <source>
        <dbReference type="Proteomes" id="UP001465976"/>
    </source>
</evidence>
<name>A0ABR3ER41_9AGAR</name>
<keyword evidence="3" id="KW-1185">Reference proteome</keyword>
<dbReference type="Proteomes" id="UP001465976">
    <property type="component" value="Unassembled WGS sequence"/>
</dbReference>
<evidence type="ECO:0000313" key="2">
    <source>
        <dbReference type="EMBL" id="KAL0565343.1"/>
    </source>
</evidence>
<dbReference type="Gene3D" id="3.20.20.140">
    <property type="entry name" value="Metal-dependent hydrolases"/>
    <property type="match status" value="1"/>
</dbReference>
<evidence type="ECO:0000256" key="1">
    <source>
        <dbReference type="SAM" id="MobiDB-lite"/>
    </source>
</evidence>